<sequence>MCFLSWSCVKGADDKHKVNPSNYTPECSVQMTVSPRPTRMDPSTSTRPRSTTRPRRVSSGAERAVRPPPTTSRRDASRPSTTNQCAPPVPPSPVSRVVVNGVEI</sequence>
<evidence type="ECO:0000256" key="1">
    <source>
        <dbReference type="SAM" id="MobiDB-lite"/>
    </source>
</evidence>
<feature type="compositionally biased region" description="Low complexity" evidence="1">
    <location>
        <begin position="94"/>
        <end position="104"/>
    </location>
</feature>
<dbReference type="Proteomes" id="UP000265618">
    <property type="component" value="Unassembled WGS sequence"/>
</dbReference>
<feature type="region of interest" description="Disordered" evidence="1">
    <location>
        <begin position="12"/>
        <end position="104"/>
    </location>
</feature>
<gene>
    <name evidence="2" type="ORF">KIPB_001878</name>
</gene>
<evidence type="ECO:0000313" key="2">
    <source>
        <dbReference type="EMBL" id="GIQ80987.1"/>
    </source>
</evidence>
<comment type="caution">
    <text evidence="2">The sequence shown here is derived from an EMBL/GenBank/DDBJ whole genome shotgun (WGS) entry which is preliminary data.</text>
</comment>
<dbReference type="AlphaFoldDB" id="A0A9K3CQL2"/>
<keyword evidence="3" id="KW-1185">Reference proteome</keyword>
<evidence type="ECO:0000313" key="3">
    <source>
        <dbReference type="Proteomes" id="UP000265618"/>
    </source>
</evidence>
<feature type="non-terminal residue" evidence="2">
    <location>
        <position position="1"/>
    </location>
</feature>
<accession>A0A9K3CQL2</accession>
<feature type="compositionally biased region" description="Polar residues" evidence="1">
    <location>
        <begin position="19"/>
        <end position="33"/>
    </location>
</feature>
<protein>
    <submittedName>
        <fullName evidence="2">Uncharacterized protein</fullName>
    </submittedName>
</protein>
<reference evidence="2 3" key="1">
    <citation type="journal article" date="2018" name="PLoS ONE">
        <title>The draft genome of Kipferlia bialata reveals reductive genome evolution in fornicate parasites.</title>
        <authorList>
            <person name="Tanifuji G."/>
            <person name="Takabayashi S."/>
            <person name="Kume K."/>
            <person name="Takagi M."/>
            <person name="Nakayama T."/>
            <person name="Kamikawa R."/>
            <person name="Inagaki Y."/>
            <person name="Hashimoto T."/>
        </authorList>
    </citation>
    <scope>NUCLEOTIDE SEQUENCE [LARGE SCALE GENOMIC DNA]</scope>
    <source>
        <strain evidence="2">NY0173</strain>
    </source>
</reference>
<name>A0A9K3CQL2_9EUKA</name>
<feature type="compositionally biased region" description="Low complexity" evidence="1">
    <location>
        <begin position="34"/>
        <end position="49"/>
    </location>
</feature>
<organism evidence="2 3">
    <name type="scientific">Kipferlia bialata</name>
    <dbReference type="NCBI Taxonomy" id="797122"/>
    <lineage>
        <taxon>Eukaryota</taxon>
        <taxon>Metamonada</taxon>
        <taxon>Carpediemonas-like organisms</taxon>
        <taxon>Kipferlia</taxon>
    </lineage>
</organism>
<proteinExistence type="predicted"/>
<dbReference type="EMBL" id="BDIP01000283">
    <property type="protein sequence ID" value="GIQ80987.1"/>
    <property type="molecule type" value="Genomic_DNA"/>
</dbReference>